<organism evidence="3 4">
    <name type="scientific">Thiospirillum jenense</name>
    <dbReference type="NCBI Taxonomy" id="1653858"/>
    <lineage>
        <taxon>Bacteria</taxon>
        <taxon>Pseudomonadati</taxon>
        <taxon>Pseudomonadota</taxon>
        <taxon>Gammaproteobacteria</taxon>
        <taxon>Chromatiales</taxon>
        <taxon>Chromatiaceae</taxon>
        <taxon>Thiospirillum</taxon>
    </lineage>
</organism>
<feature type="compositionally biased region" description="Low complexity" evidence="1">
    <location>
        <begin position="177"/>
        <end position="194"/>
    </location>
</feature>
<evidence type="ECO:0000313" key="4">
    <source>
        <dbReference type="Proteomes" id="UP000548632"/>
    </source>
</evidence>
<name>A0A839HEG4_9GAMM</name>
<feature type="domain" description="Lcl C-terminal" evidence="2">
    <location>
        <begin position="48"/>
        <end position="171"/>
    </location>
</feature>
<proteinExistence type="predicted"/>
<accession>A0A839HEG4</accession>
<evidence type="ECO:0000256" key="1">
    <source>
        <dbReference type="SAM" id="MobiDB-lite"/>
    </source>
</evidence>
<feature type="region of interest" description="Disordered" evidence="1">
    <location>
        <begin position="30"/>
        <end position="49"/>
    </location>
</feature>
<feature type="region of interest" description="Disordered" evidence="1">
    <location>
        <begin position="175"/>
        <end position="290"/>
    </location>
</feature>
<keyword evidence="4" id="KW-1185">Reference proteome</keyword>
<dbReference type="InterPro" id="IPR011460">
    <property type="entry name" value="Lcl_C"/>
</dbReference>
<dbReference type="PANTHER" id="PTHR35812">
    <property type="entry name" value="LIPOPROTEIN"/>
    <property type="match status" value="1"/>
</dbReference>
<feature type="compositionally biased region" description="Pro residues" evidence="1">
    <location>
        <begin position="195"/>
        <end position="227"/>
    </location>
</feature>
<dbReference type="PANTHER" id="PTHR35812:SF1">
    <property type="entry name" value="LIPOPROTEIN"/>
    <property type="match status" value="1"/>
</dbReference>
<reference evidence="3 4" key="1">
    <citation type="journal article" date="2020" name="Arch. Microbiol.">
        <title>The genome sequence of the giant phototrophic gammaproteobacterium Thiospirillum jenense gives insight into its physiological properties and phylogenetic relationships.</title>
        <authorList>
            <person name="Imhoff J.F."/>
            <person name="Meyer T.E."/>
            <person name="Kyndt J.A."/>
        </authorList>
    </citation>
    <scope>NUCLEOTIDE SEQUENCE [LARGE SCALE GENOMIC DNA]</scope>
    <source>
        <strain evidence="3 4">DSM 216</strain>
    </source>
</reference>
<dbReference type="Pfam" id="PF07603">
    <property type="entry name" value="Lcl_C"/>
    <property type="match status" value="1"/>
</dbReference>
<evidence type="ECO:0000259" key="2">
    <source>
        <dbReference type="Pfam" id="PF07603"/>
    </source>
</evidence>
<dbReference type="AlphaFoldDB" id="A0A839HEG4"/>
<comment type="caution">
    <text evidence="3">The sequence shown here is derived from an EMBL/GenBank/DDBJ whole genome shotgun (WGS) entry which is preliminary data.</text>
</comment>
<gene>
    <name evidence="3" type="ORF">HUK38_04080</name>
</gene>
<protein>
    <submittedName>
        <fullName evidence="3">DUF1566 domain-containing protein</fullName>
    </submittedName>
</protein>
<dbReference type="EMBL" id="JABVCQ010000006">
    <property type="protein sequence ID" value="MBB1125409.1"/>
    <property type="molecule type" value="Genomic_DNA"/>
</dbReference>
<feature type="compositionally biased region" description="Pro residues" evidence="1">
    <location>
        <begin position="257"/>
        <end position="290"/>
    </location>
</feature>
<dbReference type="Proteomes" id="UP000548632">
    <property type="component" value="Unassembled WGS sequence"/>
</dbReference>
<feature type="compositionally biased region" description="Pro residues" evidence="1">
    <location>
        <begin position="235"/>
        <end position="250"/>
    </location>
</feature>
<dbReference type="RefSeq" id="WP_182582729.1">
    <property type="nucleotide sequence ID" value="NZ_JABVCQ010000006.1"/>
</dbReference>
<sequence>MRFSPVVYSMIVMLGSINVYDSTALAGNCGREESTTPDSGRFKDNGDGTLNDKDQNVMWKQCIEGLRGIRCRLGKANYFNWIQAQRKADNTVFAGYDDWRIPTDKELRSLIEPGCELPAINLAWFPRTPASAFWFNSPEADNSFRAGAVSFAYGESVSHDQKNVLYLRLVRSLPPSNENQPTANTPPAAVNTPPANQPPPANETPAPAAPPVNNTPPAVPNTPPANQPPTANETPAPPVNNTPPAAPNQPPTANETPAPPVNNNPAPPANNNPPAVANPPPANQPPAGAP</sequence>
<evidence type="ECO:0000313" key="3">
    <source>
        <dbReference type="EMBL" id="MBB1125409.1"/>
    </source>
</evidence>